<dbReference type="Proteomes" id="UP000038011">
    <property type="component" value="Unassembled WGS sequence"/>
</dbReference>
<gene>
    <name evidence="6" type="ORF">SU32_12360</name>
</gene>
<feature type="transmembrane region" description="Helical" evidence="5">
    <location>
        <begin position="20"/>
        <end position="53"/>
    </location>
</feature>
<dbReference type="OrthoDB" id="7857856at2"/>
<dbReference type="RefSeq" id="WP_053999690.1">
    <property type="nucleotide sequence ID" value="NZ_JXMU01000018.1"/>
</dbReference>
<dbReference type="PATRIC" id="fig|1514904.3.peg.1320"/>
<dbReference type="Pfam" id="PF05101">
    <property type="entry name" value="VirB3"/>
    <property type="match status" value="1"/>
</dbReference>
<comment type="caution">
    <text evidence="6">The sequence shown here is derived from an EMBL/GenBank/DDBJ whole genome shotgun (WGS) entry which is preliminary data.</text>
</comment>
<evidence type="ECO:0000313" key="7">
    <source>
        <dbReference type="Proteomes" id="UP000038011"/>
    </source>
</evidence>
<dbReference type="EMBL" id="JXMU01000018">
    <property type="protein sequence ID" value="KPB00619.1"/>
    <property type="molecule type" value="Genomic_DNA"/>
</dbReference>
<evidence type="ECO:0000256" key="2">
    <source>
        <dbReference type="ARBA" id="ARBA00022692"/>
    </source>
</evidence>
<protein>
    <recommendedName>
        <fullName evidence="8">Type IV secretion system protein VirB3</fullName>
    </recommendedName>
</protein>
<keyword evidence="4 5" id="KW-0472">Membrane</keyword>
<keyword evidence="3 5" id="KW-1133">Transmembrane helix</keyword>
<dbReference type="GO" id="GO:0016020">
    <property type="term" value="C:membrane"/>
    <property type="evidence" value="ECO:0007669"/>
    <property type="project" value="UniProtKB-SubCell"/>
</dbReference>
<keyword evidence="7" id="KW-1185">Reference proteome</keyword>
<keyword evidence="2 5" id="KW-0812">Transmembrane</keyword>
<comment type="subcellular location">
    <subcellularLocation>
        <location evidence="1">Membrane</location>
    </subcellularLocation>
</comment>
<evidence type="ECO:0008006" key="8">
    <source>
        <dbReference type="Google" id="ProtNLM"/>
    </source>
</evidence>
<organism evidence="6 7">
    <name type="scientific">Ahrensia marina</name>
    <dbReference type="NCBI Taxonomy" id="1514904"/>
    <lineage>
        <taxon>Bacteria</taxon>
        <taxon>Pseudomonadati</taxon>
        <taxon>Pseudomonadota</taxon>
        <taxon>Alphaproteobacteria</taxon>
        <taxon>Hyphomicrobiales</taxon>
        <taxon>Ahrensiaceae</taxon>
        <taxon>Ahrensia</taxon>
    </lineage>
</organism>
<evidence type="ECO:0000256" key="4">
    <source>
        <dbReference type="ARBA" id="ARBA00023136"/>
    </source>
</evidence>
<dbReference type="STRING" id="1514904.SU32_12360"/>
<reference evidence="6 7" key="1">
    <citation type="submission" date="2015-01" db="EMBL/GenBank/DDBJ databases">
        <title>Ahrensia donghaiensis sp. nov., a novel dimethylsulphoniopropionate-cleavage bacterium isolated from seawater and emended descriptions of the genus Ahrensia and Ahrensia kielensis.</title>
        <authorList>
            <person name="Liu J."/>
        </authorList>
    </citation>
    <scope>NUCLEOTIDE SEQUENCE [LARGE SCALE GENOMIC DNA]</scope>
    <source>
        <strain evidence="6 7">LZD062</strain>
    </source>
</reference>
<dbReference type="AlphaFoldDB" id="A0A0M9GM09"/>
<evidence type="ECO:0000313" key="6">
    <source>
        <dbReference type="EMBL" id="KPB00619.1"/>
    </source>
</evidence>
<evidence type="ECO:0000256" key="3">
    <source>
        <dbReference type="ARBA" id="ARBA00022989"/>
    </source>
</evidence>
<sequence length="91" mass="9915">MNTPLFKGLTRPVSLMGLPMTYVIILMLVVVGGFIATLSLIYFGVSAIVGYIALRLLAAYDSRIFDVIFTVIRVTPFTASYFKGKGVIYGA</sequence>
<proteinExistence type="predicted"/>
<accession>A0A0M9GM09</accession>
<evidence type="ECO:0000256" key="5">
    <source>
        <dbReference type="SAM" id="Phobius"/>
    </source>
</evidence>
<evidence type="ECO:0000256" key="1">
    <source>
        <dbReference type="ARBA" id="ARBA00004370"/>
    </source>
</evidence>
<dbReference type="InterPro" id="IPR007792">
    <property type="entry name" value="T4SS_VirB3/TrbD/AvhB"/>
</dbReference>
<name>A0A0M9GM09_9HYPH</name>